<accession>A0ABD0MDA5</accession>
<gene>
    <name evidence="1" type="ORF">M9458_057738</name>
</gene>
<name>A0ABD0MDA5_CIRMR</name>
<evidence type="ECO:0000313" key="1">
    <source>
        <dbReference type="EMBL" id="KAL0146799.1"/>
    </source>
</evidence>
<dbReference type="AlphaFoldDB" id="A0ABD0MDA5"/>
<dbReference type="EMBL" id="JAMKFB020000850">
    <property type="protein sequence ID" value="KAL0146799.1"/>
    <property type="molecule type" value="Genomic_DNA"/>
</dbReference>
<protein>
    <submittedName>
        <fullName evidence="1">Uncharacterized protein</fullName>
    </submittedName>
</protein>
<keyword evidence="2" id="KW-1185">Reference proteome</keyword>
<sequence>MYLSRPWNKSLHMDPLASRLPLHMTENSVNTGSSSFHHGQYTGMDTTRILFRFKQGQRSLEQQIREFLAIANHSDLPDCILIEIFCDGINQPLRGRLRREGPRSSLATFLDYALLCVGSPFTVGVAEEERDNLSNQVTTVFPGSSRVKAGCPVSRQVKAALPKPSQATAVFPLSSRVTVVLPVSSQVTAVFPRSSKATAVVPVSSQVRAVFPASSQVRAALPKTSQVKALFPVSSQVRAVIPESSQVRAAVPESGHRPDS</sequence>
<proteinExistence type="predicted"/>
<organism evidence="1 2">
    <name type="scientific">Cirrhinus mrigala</name>
    <name type="common">Mrigala</name>
    <dbReference type="NCBI Taxonomy" id="683832"/>
    <lineage>
        <taxon>Eukaryota</taxon>
        <taxon>Metazoa</taxon>
        <taxon>Chordata</taxon>
        <taxon>Craniata</taxon>
        <taxon>Vertebrata</taxon>
        <taxon>Euteleostomi</taxon>
        <taxon>Actinopterygii</taxon>
        <taxon>Neopterygii</taxon>
        <taxon>Teleostei</taxon>
        <taxon>Ostariophysi</taxon>
        <taxon>Cypriniformes</taxon>
        <taxon>Cyprinidae</taxon>
        <taxon>Labeoninae</taxon>
        <taxon>Labeonini</taxon>
        <taxon>Cirrhinus</taxon>
    </lineage>
</organism>
<evidence type="ECO:0000313" key="2">
    <source>
        <dbReference type="Proteomes" id="UP001529510"/>
    </source>
</evidence>
<comment type="caution">
    <text evidence="1">The sequence shown here is derived from an EMBL/GenBank/DDBJ whole genome shotgun (WGS) entry which is preliminary data.</text>
</comment>
<reference evidence="1 2" key="1">
    <citation type="submission" date="2024-05" db="EMBL/GenBank/DDBJ databases">
        <title>Genome sequencing and assembly of Indian major carp, Cirrhinus mrigala (Hamilton, 1822).</title>
        <authorList>
            <person name="Mohindra V."/>
            <person name="Chowdhury L.M."/>
            <person name="Lal K."/>
            <person name="Jena J.K."/>
        </authorList>
    </citation>
    <scope>NUCLEOTIDE SEQUENCE [LARGE SCALE GENOMIC DNA]</scope>
    <source>
        <strain evidence="1">CM1030</strain>
        <tissue evidence="1">Blood</tissue>
    </source>
</reference>
<dbReference type="Proteomes" id="UP001529510">
    <property type="component" value="Unassembled WGS sequence"/>
</dbReference>